<keyword evidence="2" id="KW-1185">Reference proteome</keyword>
<dbReference type="AlphaFoldDB" id="A0A0D0DPA9"/>
<name>A0A0D0DPA9_9AGAM</name>
<dbReference type="OrthoDB" id="2685635at2759"/>
<gene>
    <name evidence="1" type="ORF">PAXRUDRAFT_15632</name>
</gene>
<dbReference type="HOGENOM" id="CLU_046434_1_0_1"/>
<reference evidence="1 2" key="1">
    <citation type="submission" date="2014-04" db="EMBL/GenBank/DDBJ databases">
        <authorList>
            <consortium name="DOE Joint Genome Institute"/>
            <person name="Kuo A."/>
            <person name="Kohler A."/>
            <person name="Jargeat P."/>
            <person name="Nagy L.G."/>
            <person name="Floudas D."/>
            <person name="Copeland A."/>
            <person name="Barry K.W."/>
            <person name="Cichocki N."/>
            <person name="Veneault-Fourrey C."/>
            <person name="LaButti K."/>
            <person name="Lindquist E.A."/>
            <person name="Lipzen A."/>
            <person name="Lundell T."/>
            <person name="Morin E."/>
            <person name="Murat C."/>
            <person name="Sun H."/>
            <person name="Tunlid A."/>
            <person name="Henrissat B."/>
            <person name="Grigoriev I.V."/>
            <person name="Hibbett D.S."/>
            <person name="Martin F."/>
            <person name="Nordberg H.P."/>
            <person name="Cantor M.N."/>
            <person name="Hua S.X."/>
        </authorList>
    </citation>
    <scope>NUCLEOTIDE SEQUENCE [LARGE SCALE GENOMIC DNA]</scope>
    <source>
        <strain evidence="1 2">Ve08.2h10</strain>
    </source>
</reference>
<evidence type="ECO:0000313" key="2">
    <source>
        <dbReference type="Proteomes" id="UP000054538"/>
    </source>
</evidence>
<protein>
    <submittedName>
        <fullName evidence="1">Uncharacterized protein</fullName>
    </submittedName>
</protein>
<dbReference type="Proteomes" id="UP000054538">
    <property type="component" value="Unassembled WGS sequence"/>
</dbReference>
<organism evidence="1 2">
    <name type="scientific">Paxillus rubicundulus Ve08.2h10</name>
    <dbReference type="NCBI Taxonomy" id="930991"/>
    <lineage>
        <taxon>Eukaryota</taxon>
        <taxon>Fungi</taxon>
        <taxon>Dikarya</taxon>
        <taxon>Basidiomycota</taxon>
        <taxon>Agaricomycotina</taxon>
        <taxon>Agaricomycetes</taxon>
        <taxon>Agaricomycetidae</taxon>
        <taxon>Boletales</taxon>
        <taxon>Paxilineae</taxon>
        <taxon>Paxillaceae</taxon>
        <taxon>Paxillus</taxon>
    </lineage>
</organism>
<reference evidence="2" key="2">
    <citation type="submission" date="2015-01" db="EMBL/GenBank/DDBJ databases">
        <title>Evolutionary Origins and Diversification of the Mycorrhizal Mutualists.</title>
        <authorList>
            <consortium name="DOE Joint Genome Institute"/>
            <consortium name="Mycorrhizal Genomics Consortium"/>
            <person name="Kohler A."/>
            <person name="Kuo A."/>
            <person name="Nagy L.G."/>
            <person name="Floudas D."/>
            <person name="Copeland A."/>
            <person name="Barry K.W."/>
            <person name="Cichocki N."/>
            <person name="Veneault-Fourrey C."/>
            <person name="LaButti K."/>
            <person name="Lindquist E.A."/>
            <person name="Lipzen A."/>
            <person name="Lundell T."/>
            <person name="Morin E."/>
            <person name="Murat C."/>
            <person name="Riley R."/>
            <person name="Ohm R."/>
            <person name="Sun H."/>
            <person name="Tunlid A."/>
            <person name="Henrissat B."/>
            <person name="Grigoriev I.V."/>
            <person name="Hibbett D.S."/>
            <person name="Martin F."/>
        </authorList>
    </citation>
    <scope>NUCLEOTIDE SEQUENCE [LARGE SCALE GENOMIC DNA]</scope>
    <source>
        <strain evidence="2">Ve08.2h10</strain>
    </source>
</reference>
<dbReference type="EMBL" id="KN825949">
    <property type="protein sequence ID" value="KIK80725.1"/>
    <property type="molecule type" value="Genomic_DNA"/>
</dbReference>
<accession>A0A0D0DPA9</accession>
<evidence type="ECO:0000313" key="1">
    <source>
        <dbReference type="EMBL" id="KIK80725.1"/>
    </source>
</evidence>
<proteinExistence type="predicted"/>
<sequence length="276" mass="30877">MATSHTSFIDQRNINIRETLLHSGFYLGDRELLQHVHWEPNGRKDSLFITEYPPPSNHDDDIQSPDPSQKQLATLSTVVQIAHNNYWITSDAGWRGSTTITPHLHDAKATCIGVAPHDTPIFLNDFPIAVDNARNLQQKTATPDLQLRYGFACNGQGQSTEFKFCHVLFERTTEKGDPNLIEGTVDLNGWPVHSDAAENELMNMKTNYRATPLAAYDGAVVEMHFNLSHSAFKGKDTYTADIHCIRVLKPPPPTAAPKKHDLPATFDPPANRWCIV</sequence>
<dbReference type="InParanoid" id="A0A0D0DPA9"/>